<dbReference type="Proteomes" id="UP000499080">
    <property type="component" value="Unassembled WGS sequence"/>
</dbReference>
<sequence length="211" mass="23552">MLNIYTEGSSLTLSIYTGNEGNGGSLLQLRRLPTDLEHQSFRGRKCVKLLPILRISHFSHESSPYNPQEASGCLKKYEGSLFYKILLEGSPSSSEYGCPKSDVPGNLYYLQVHPLSRLLLFATISIPRQQERELSMRAALFASQGQLRTPRVRLAWQLIKWVVHCGFRCIDSAGSYSPKWVVCKGSSEGGIVLELVLRLGHCPRECVAHNG</sequence>
<name>A0A4Y2G4K0_ARAVE</name>
<protein>
    <submittedName>
        <fullName evidence="1">Uncharacterized protein</fullName>
    </submittedName>
</protein>
<gene>
    <name evidence="1" type="ORF">AVEN_184565_1</name>
</gene>
<comment type="caution">
    <text evidence="1">The sequence shown here is derived from an EMBL/GenBank/DDBJ whole genome shotgun (WGS) entry which is preliminary data.</text>
</comment>
<dbReference type="EMBL" id="BGPR01001219">
    <property type="protein sequence ID" value="GBM48543.1"/>
    <property type="molecule type" value="Genomic_DNA"/>
</dbReference>
<evidence type="ECO:0000313" key="2">
    <source>
        <dbReference type="Proteomes" id="UP000499080"/>
    </source>
</evidence>
<keyword evidence="2" id="KW-1185">Reference proteome</keyword>
<evidence type="ECO:0000313" key="1">
    <source>
        <dbReference type="EMBL" id="GBM48543.1"/>
    </source>
</evidence>
<accession>A0A4Y2G4K0</accession>
<organism evidence="1 2">
    <name type="scientific">Araneus ventricosus</name>
    <name type="common">Orbweaver spider</name>
    <name type="synonym">Epeira ventricosa</name>
    <dbReference type="NCBI Taxonomy" id="182803"/>
    <lineage>
        <taxon>Eukaryota</taxon>
        <taxon>Metazoa</taxon>
        <taxon>Ecdysozoa</taxon>
        <taxon>Arthropoda</taxon>
        <taxon>Chelicerata</taxon>
        <taxon>Arachnida</taxon>
        <taxon>Araneae</taxon>
        <taxon>Araneomorphae</taxon>
        <taxon>Entelegynae</taxon>
        <taxon>Araneoidea</taxon>
        <taxon>Araneidae</taxon>
        <taxon>Araneus</taxon>
    </lineage>
</organism>
<proteinExistence type="predicted"/>
<reference evidence="1 2" key="1">
    <citation type="journal article" date="2019" name="Sci. Rep.">
        <title>Orb-weaving spider Araneus ventricosus genome elucidates the spidroin gene catalogue.</title>
        <authorList>
            <person name="Kono N."/>
            <person name="Nakamura H."/>
            <person name="Ohtoshi R."/>
            <person name="Moran D.A.P."/>
            <person name="Shinohara A."/>
            <person name="Yoshida Y."/>
            <person name="Fujiwara M."/>
            <person name="Mori M."/>
            <person name="Tomita M."/>
            <person name="Arakawa K."/>
        </authorList>
    </citation>
    <scope>NUCLEOTIDE SEQUENCE [LARGE SCALE GENOMIC DNA]</scope>
</reference>
<dbReference type="AlphaFoldDB" id="A0A4Y2G4K0"/>